<evidence type="ECO:0000313" key="2">
    <source>
        <dbReference type="Proteomes" id="UP000663879"/>
    </source>
</evidence>
<accession>A0A813WXU1</accession>
<dbReference type="AlphaFoldDB" id="A0A813WXU1"/>
<keyword evidence="2" id="KW-1185">Reference proteome</keyword>
<proteinExistence type="predicted"/>
<reference evidence="1" key="1">
    <citation type="submission" date="2021-02" db="EMBL/GenBank/DDBJ databases">
        <authorList>
            <person name="Nowell W R."/>
        </authorList>
    </citation>
    <scope>NUCLEOTIDE SEQUENCE</scope>
    <source>
        <strain evidence="1">Ploen Becks lab</strain>
    </source>
</reference>
<dbReference type="EMBL" id="CAJNOC010001406">
    <property type="protein sequence ID" value="CAF0862148.1"/>
    <property type="molecule type" value="Genomic_DNA"/>
</dbReference>
<evidence type="ECO:0000313" key="1">
    <source>
        <dbReference type="EMBL" id="CAF0862148.1"/>
    </source>
</evidence>
<dbReference type="Proteomes" id="UP000663879">
    <property type="component" value="Unassembled WGS sequence"/>
</dbReference>
<protein>
    <submittedName>
        <fullName evidence="1">Uncharacterized protein</fullName>
    </submittedName>
</protein>
<gene>
    <name evidence="1" type="ORF">OXX778_LOCUS9497</name>
</gene>
<organism evidence="1 2">
    <name type="scientific">Brachionus calyciflorus</name>
    <dbReference type="NCBI Taxonomy" id="104777"/>
    <lineage>
        <taxon>Eukaryota</taxon>
        <taxon>Metazoa</taxon>
        <taxon>Spiralia</taxon>
        <taxon>Gnathifera</taxon>
        <taxon>Rotifera</taxon>
        <taxon>Eurotatoria</taxon>
        <taxon>Monogononta</taxon>
        <taxon>Pseudotrocha</taxon>
        <taxon>Ploima</taxon>
        <taxon>Brachionidae</taxon>
        <taxon>Brachionus</taxon>
    </lineage>
</organism>
<sequence>MNQILLLIDNNCSNLNINNINDILHKHFSQNEISLNGQIIEKSLIANYIPVDTSKNYLNLSNYSWSDVTQFSEVIYLTCDRELRKDIQILALFYRILTGKSINLFINHFYAVSFPSFYPAFLNIYDLEKCIFHQLPEVTQIKNLPEFKQEIIKHFSQFVPMNGEFVNDLEHFGQIFLYILNGATDWTDFLKLTEIKSYNNFYDLEVNLKFFEKNQVKNEEFKYYDAQYTLYDSLGGKLQVSLPEPGQNKIYIFKSLAGDYNFRNLKFKNVFVSSKNHGDFLVVPFYKDEQSTRQTVRFLIMNLYKVFNNSVVVDYIVLYLFMKVSLLDDVLIKTKYENVARLFLKRHGKLEEQIKFLRDNSKYLNQWKCFFSELENFDDEELTEILVDFVSTDFKLVDCKFVKKFEVVYVEETEINQLDENELKIFPIENLSQVKTIEIDNSNWPKNLNFKCDPNKLQLNSSTPFFICTNSYEDFLAEIKEIKWMNTILKYTNKLVLKGGAILDLLWKKKPKDYDLMNIGMSNEEFIEFLIKFCKDEKPEKIEFIPNSVILFRLTLRNGDVLEIILNLDMNRDKLFGESHLPDQICFIPSENKLLANEATLWAMNYGYFQLEMEKHPKAIRVSSKMNKLGFNFYFNKENKSKFLKERLERNVWSISQVKTNDNPSYSERKINYNPRYPERKTNDKKEDVNENLCIISRGKIICNKKMLFANREAYLNHVQNLSVCEDDKDLVKVDFNGGFILPVKKIDPMGLANGLDWSF</sequence>
<dbReference type="OrthoDB" id="10128823at2759"/>
<name>A0A813WXU1_9BILA</name>
<comment type="caution">
    <text evidence="1">The sequence shown here is derived from an EMBL/GenBank/DDBJ whole genome shotgun (WGS) entry which is preliminary data.</text>
</comment>